<dbReference type="GO" id="GO:0001227">
    <property type="term" value="F:DNA-binding transcription repressor activity, RNA polymerase II-specific"/>
    <property type="evidence" value="ECO:0007669"/>
    <property type="project" value="TreeGrafter"/>
</dbReference>
<keyword evidence="2" id="KW-0479">Metal-binding</keyword>
<dbReference type="Pfam" id="PF00096">
    <property type="entry name" value="zf-C2H2"/>
    <property type="match status" value="3"/>
</dbReference>
<feature type="domain" description="C2H2-type" evidence="11">
    <location>
        <begin position="200"/>
        <end position="230"/>
    </location>
</feature>
<keyword evidence="6" id="KW-0805">Transcription regulation</keyword>
<dbReference type="PANTHER" id="PTHR15065">
    <property type="entry name" value="INSULINOMA-ASSOCIATED 1"/>
    <property type="match status" value="1"/>
</dbReference>
<dbReference type="SMART" id="SM00355">
    <property type="entry name" value="ZnF_C2H2"/>
    <property type="match status" value="5"/>
</dbReference>
<feature type="compositionally biased region" description="Low complexity" evidence="10">
    <location>
        <begin position="445"/>
        <end position="500"/>
    </location>
</feature>
<keyword evidence="3" id="KW-0677">Repeat</keyword>
<evidence type="ECO:0000256" key="10">
    <source>
        <dbReference type="SAM" id="MobiDB-lite"/>
    </source>
</evidence>
<dbReference type="AlphaFoldDB" id="A0A0L8ICY7"/>
<dbReference type="GO" id="GO:0030182">
    <property type="term" value="P:neuron differentiation"/>
    <property type="evidence" value="ECO:0007669"/>
    <property type="project" value="TreeGrafter"/>
</dbReference>
<feature type="compositionally biased region" description="Polar residues" evidence="10">
    <location>
        <begin position="106"/>
        <end position="116"/>
    </location>
</feature>
<keyword evidence="7" id="KW-0804">Transcription</keyword>
<feature type="compositionally biased region" description="Basic and acidic residues" evidence="10">
    <location>
        <begin position="21"/>
        <end position="33"/>
    </location>
</feature>
<organism evidence="12">
    <name type="scientific">Octopus bimaculoides</name>
    <name type="common">California two-spotted octopus</name>
    <dbReference type="NCBI Taxonomy" id="37653"/>
    <lineage>
        <taxon>Eukaryota</taxon>
        <taxon>Metazoa</taxon>
        <taxon>Spiralia</taxon>
        <taxon>Lophotrochozoa</taxon>
        <taxon>Mollusca</taxon>
        <taxon>Cephalopoda</taxon>
        <taxon>Coleoidea</taxon>
        <taxon>Octopodiformes</taxon>
        <taxon>Octopoda</taxon>
        <taxon>Incirrata</taxon>
        <taxon>Octopodidae</taxon>
        <taxon>Octopus</taxon>
    </lineage>
</organism>
<evidence type="ECO:0000256" key="6">
    <source>
        <dbReference type="ARBA" id="ARBA00023015"/>
    </source>
</evidence>
<sequence>MPRGFLVKRTKNAAAFSYRVRNSDDSDSDHEHIQTNFGSPDSGYSPSPISLTPRERDLHAFDRDPTQGTTLPSSPLPSYPSPHYFYAFDRLSVSNCSPVNLTPVKNETGTAALSSPNKRRGPAEAEKKVKTPKKPKACRKINFDEDKTSPVSGTIIKDISDTDEEGQVVCGDIDSAFNYVEITAEAKAELEKIENKIGDYVCQLCKEYFDDAFQLARHRCSRIVHVEYRCPECDKVFNCPANLASHRRWHKPKTASDKKNVPTHILPASIPSVALNSNHSNGTNGDPMDESSDKCDSPRMLTSPPGSPNNYTASTHHHQFFNSNSSPSPSSASPPAVTINDCPSSTVEEGQFQCEICFKRFRRQAYLKKHILNHNNDRAKQQQQQQPPEQQQQQQQSEQHLSLQQQQQQQSETSQPSTHNHLQNQPTDSPPHSYFQHKHQLHQHNNQNLTQNNGSSNNNNNNANNNNSDISSSNNNNNNNNNNSSNSSNNNNNDTDSNGNKEPTSSLNSNVNTQNGASSNNSSSMEVNECSSESMATTTSCSTPAATNDTITNATSIASNGSNSSLTTTASTTTTTTTTTTTNTNTTTTGNSNNNNNSNNSSSNGNGTTAHLSCDHCNSIFTTKTALEKHSRTHSGEVFTCKYCSSRFYSSPGLTRHINKCHPSENRQVILLQLTPVNRPC</sequence>
<name>A0A0L8ICY7_OCTBM</name>
<proteinExistence type="predicted"/>
<feature type="region of interest" description="Disordered" evidence="10">
    <location>
        <begin position="556"/>
        <end position="607"/>
    </location>
</feature>
<keyword evidence="4 9" id="KW-0863">Zinc-finger</keyword>
<dbReference type="InterPro" id="IPR036236">
    <property type="entry name" value="Znf_C2H2_sf"/>
</dbReference>
<keyword evidence="8" id="KW-0539">Nucleus</keyword>
<evidence type="ECO:0000259" key="11">
    <source>
        <dbReference type="PROSITE" id="PS50157"/>
    </source>
</evidence>
<evidence type="ECO:0000256" key="2">
    <source>
        <dbReference type="ARBA" id="ARBA00022723"/>
    </source>
</evidence>
<protein>
    <recommendedName>
        <fullName evidence="11">C2H2-type domain-containing protein</fullName>
    </recommendedName>
</protein>
<feature type="domain" description="C2H2-type" evidence="11">
    <location>
        <begin position="228"/>
        <end position="255"/>
    </location>
</feature>
<dbReference type="GO" id="GO:0005634">
    <property type="term" value="C:nucleus"/>
    <property type="evidence" value="ECO:0007669"/>
    <property type="project" value="UniProtKB-SubCell"/>
</dbReference>
<gene>
    <name evidence="12" type="ORF">OCBIM_22022087mg</name>
</gene>
<dbReference type="GO" id="GO:0008270">
    <property type="term" value="F:zinc ion binding"/>
    <property type="evidence" value="ECO:0007669"/>
    <property type="project" value="UniProtKB-KW"/>
</dbReference>
<reference evidence="12" key="1">
    <citation type="submission" date="2015-07" db="EMBL/GenBank/DDBJ databases">
        <title>MeaNS - Measles Nucleotide Surveillance Program.</title>
        <authorList>
            <person name="Tran T."/>
            <person name="Druce J."/>
        </authorList>
    </citation>
    <scope>NUCLEOTIDE SEQUENCE</scope>
    <source>
        <strain evidence="12">UCB-OBI-ISO-001</strain>
        <tissue evidence="12">Gonad</tissue>
    </source>
</reference>
<evidence type="ECO:0000256" key="1">
    <source>
        <dbReference type="ARBA" id="ARBA00004123"/>
    </source>
</evidence>
<feature type="compositionally biased region" description="Low complexity" evidence="10">
    <location>
        <begin position="381"/>
        <end position="419"/>
    </location>
</feature>
<feature type="region of interest" description="Disordered" evidence="10">
    <location>
        <begin position="377"/>
        <end position="543"/>
    </location>
</feature>
<comment type="subcellular location">
    <subcellularLocation>
        <location evidence="1">Nucleus</location>
    </subcellularLocation>
</comment>
<feature type="region of interest" description="Disordered" evidence="10">
    <location>
        <begin position="106"/>
        <end position="131"/>
    </location>
</feature>
<evidence type="ECO:0000256" key="9">
    <source>
        <dbReference type="PROSITE-ProRule" id="PRU00042"/>
    </source>
</evidence>
<dbReference type="FunFam" id="3.30.160.60:FF:001329">
    <property type="entry name" value="INSM transcriptional repressor 1"/>
    <property type="match status" value="1"/>
</dbReference>
<dbReference type="PROSITE" id="PS50157">
    <property type="entry name" value="ZINC_FINGER_C2H2_2"/>
    <property type="match status" value="5"/>
</dbReference>
<feature type="region of interest" description="Disordered" evidence="10">
    <location>
        <begin position="21"/>
        <end position="52"/>
    </location>
</feature>
<feature type="domain" description="C2H2-type" evidence="11">
    <location>
        <begin position="612"/>
        <end position="639"/>
    </location>
</feature>
<dbReference type="GO" id="GO:0000978">
    <property type="term" value="F:RNA polymerase II cis-regulatory region sequence-specific DNA binding"/>
    <property type="evidence" value="ECO:0007669"/>
    <property type="project" value="TreeGrafter"/>
</dbReference>
<evidence type="ECO:0000256" key="8">
    <source>
        <dbReference type="ARBA" id="ARBA00023242"/>
    </source>
</evidence>
<keyword evidence="5" id="KW-0862">Zinc</keyword>
<dbReference type="STRING" id="37653.A0A0L8ICY7"/>
<accession>A0A0L8ICY7</accession>
<dbReference type="SUPFAM" id="SSF57667">
    <property type="entry name" value="beta-beta-alpha zinc fingers"/>
    <property type="match status" value="3"/>
</dbReference>
<evidence type="ECO:0000256" key="3">
    <source>
        <dbReference type="ARBA" id="ARBA00022737"/>
    </source>
</evidence>
<evidence type="ECO:0000313" key="12">
    <source>
        <dbReference type="EMBL" id="KOF98890.1"/>
    </source>
</evidence>
<dbReference type="OMA" id="YCPAVFY"/>
<dbReference type="GO" id="GO:0017053">
    <property type="term" value="C:transcription repressor complex"/>
    <property type="evidence" value="ECO:0007669"/>
    <property type="project" value="TreeGrafter"/>
</dbReference>
<feature type="compositionally biased region" description="Polar residues" evidence="10">
    <location>
        <begin position="501"/>
        <end position="517"/>
    </location>
</feature>
<feature type="domain" description="C2H2-type" evidence="11">
    <location>
        <begin position="352"/>
        <end position="379"/>
    </location>
</feature>
<dbReference type="PANTHER" id="PTHR15065:SF4">
    <property type="entry name" value="LD18634P"/>
    <property type="match status" value="1"/>
</dbReference>
<feature type="compositionally biased region" description="Low complexity" evidence="10">
    <location>
        <begin position="518"/>
        <end position="543"/>
    </location>
</feature>
<dbReference type="GO" id="GO:0010564">
    <property type="term" value="P:regulation of cell cycle process"/>
    <property type="evidence" value="ECO:0007669"/>
    <property type="project" value="TreeGrafter"/>
</dbReference>
<dbReference type="OrthoDB" id="8953942at2759"/>
<dbReference type="EMBL" id="KQ416059">
    <property type="protein sequence ID" value="KOF98890.1"/>
    <property type="molecule type" value="Genomic_DNA"/>
</dbReference>
<feature type="region of interest" description="Disordered" evidence="10">
    <location>
        <begin position="270"/>
        <end position="337"/>
    </location>
</feature>
<dbReference type="InterPro" id="IPR042972">
    <property type="entry name" value="INSM1/2"/>
</dbReference>
<feature type="compositionally biased region" description="Low complexity" evidence="10">
    <location>
        <begin position="322"/>
        <end position="336"/>
    </location>
</feature>
<evidence type="ECO:0000256" key="5">
    <source>
        <dbReference type="ARBA" id="ARBA00022833"/>
    </source>
</evidence>
<evidence type="ECO:0000256" key="7">
    <source>
        <dbReference type="ARBA" id="ARBA00023163"/>
    </source>
</evidence>
<dbReference type="InterPro" id="IPR013087">
    <property type="entry name" value="Znf_C2H2_type"/>
</dbReference>
<feature type="compositionally biased region" description="Polar residues" evidence="10">
    <location>
        <begin position="274"/>
        <end position="284"/>
    </location>
</feature>
<feature type="domain" description="C2H2-type" evidence="11">
    <location>
        <begin position="639"/>
        <end position="667"/>
    </location>
</feature>
<feature type="compositionally biased region" description="Polar residues" evidence="10">
    <location>
        <begin position="34"/>
        <end position="50"/>
    </location>
</feature>
<feature type="compositionally biased region" description="Low complexity" evidence="10">
    <location>
        <begin position="559"/>
        <end position="607"/>
    </location>
</feature>
<dbReference type="PROSITE" id="PS00028">
    <property type="entry name" value="ZINC_FINGER_C2H2_1"/>
    <property type="match status" value="4"/>
</dbReference>
<evidence type="ECO:0000256" key="4">
    <source>
        <dbReference type="ARBA" id="ARBA00022771"/>
    </source>
</evidence>
<dbReference type="Gene3D" id="3.30.160.60">
    <property type="entry name" value="Classic Zinc Finger"/>
    <property type="match status" value="3"/>
</dbReference>